<reference evidence="1 2" key="1">
    <citation type="submission" date="2017-09" db="EMBL/GenBank/DDBJ databases">
        <title>Depth-based differentiation of microbial function through sediment-hosted aquifers and enrichment of novel symbionts in the deep terrestrial subsurface.</title>
        <authorList>
            <person name="Probst A.J."/>
            <person name="Ladd B."/>
            <person name="Jarett J.K."/>
            <person name="Geller-Mcgrath D.E."/>
            <person name="Sieber C.M."/>
            <person name="Emerson J.B."/>
            <person name="Anantharaman K."/>
            <person name="Thomas B.C."/>
            <person name="Malmstrom R."/>
            <person name="Stieglmeier M."/>
            <person name="Klingl A."/>
            <person name="Woyke T."/>
            <person name="Ryan C.M."/>
            <person name="Banfield J.F."/>
        </authorList>
    </citation>
    <scope>NUCLEOTIDE SEQUENCE [LARGE SCALE GENOMIC DNA]</scope>
    <source>
        <strain evidence="1">CG11_big_fil_rev_8_21_14_0_20_37_16</strain>
    </source>
</reference>
<evidence type="ECO:0000313" key="2">
    <source>
        <dbReference type="Proteomes" id="UP000229497"/>
    </source>
</evidence>
<name>A0A2H0KJN4_9BACT</name>
<accession>A0A2H0KJN4</accession>
<proteinExistence type="predicted"/>
<protein>
    <submittedName>
        <fullName evidence="1">Uncharacterized protein</fullName>
    </submittedName>
</protein>
<organism evidence="1 2">
    <name type="scientific">Candidatus Roizmanbacteria bacterium CG11_big_fil_rev_8_21_14_0_20_37_16</name>
    <dbReference type="NCBI Taxonomy" id="1974857"/>
    <lineage>
        <taxon>Bacteria</taxon>
        <taxon>Candidatus Roizmaniibacteriota</taxon>
    </lineage>
</organism>
<comment type="caution">
    <text evidence="1">The sequence shown here is derived from an EMBL/GenBank/DDBJ whole genome shotgun (WGS) entry which is preliminary data.</text>
</comment>
<sequence length="63" mass="7320">MSIESCKSHIAKEIPEIYILFIIGNVSFIKFPIEIKNDRIQLLICGTHKGKIVFEKKKAIRIY</sequence>
<gene>
    <name evidence="1" type="ORF">COV87_03350</name>
</gene>
<dbReference type="AlphaFoldDB" id="A0A2H0KJN4"/>
<evidence type="ECO:0000313" key="1">
    <source>
        <dbReference type="EMBL" id="PIQ71461.1"/>
    </source>
</evidence>
<dbReference type="EMBL" id="PCVK01000094">
    <property type="protein sequence ID" value="PIQ71461.1"/>
    <property type="molecule type" value="Genomic_DNA"/>
</dbReference>
<dbReference type="Proteomes" id="UP000229497">
    <property type="component" value="Unassembled WGS sequence"/>
</dbReference>